<reference evidence="11 12" key="1">
    <citation type="journal article" date="2019" name="PLoS Biol.">
        <title>Sex chromosomes control vertical transmission of feminizing Wolbachia symbionts in an isopod.</title>
        <authorList>
            <person name="Becking T."/>
            <person name="Chebbi M.A."/>
            <person name="Giraud I."/>
            <person name="Moumen B."/>
            <person name="Laverre T."/>
            <person name="Caubet Y."/>
            <person name="Peccoud J."/>
            <person name="Gilbert C."/>
            <person name="Cordaux R."/>
        </authorList>
    </citation>
    <scope>NUCLEOTIDE SEQUENCE [LARGE SCALE GENOMIC DNA]</scope>
    <source>
        <strain evidence="11">ANa2</strain>
        <tissue evidence="11">Whole body excluding digestive tract and cuticle</tissue>
    </source>
</reference>
<dbReference type="Proteomes" id="UP000326759">
    <property type="component" value="Unassembled WGS sequence"/>
</dbReference>
<evidence type="ECO:0000256" key="3">
    <source>
        <dbReference type="ARBA" id="ARBA00022737"/>
    </source>
</evidence>
<dbReference type="GO" id="GO:0008270">
    <property type="term" value="F:zinc ion binding"/>
    <property type="evidence" value="ECO:0007669"/>
    <property type="project" value="UniProtKB-KW"/>
</dbReference>
<evidence type="ECO:0000256" key="4">
    <source>
        <dbReference type="ARBA" id="ARBA00022771"/>
    </source>
</evidence>
<sequence>MQAKFNPSNPSFKRIKKESRLDRPYECDECDASFQNDQDLKNHKSKHTGDGPFTCNDCRFVFLYRKLYEAHRRRCEKKRKGTNVIITHAGTISDNMGNESAINDNQAAIENDNASAVGNMVMGQPQITHVQSLHNLPQHQHQELSIQAGQTIATAVPASSLPSVLSGALQMHPVTGQHAIIEVRQTNSQNQELQQMPIHPLIEQVLVAPPGTTMSTIGGNRHDFKYEVVSLPASALSEIPDVWDAIEL</sequence>
<dbReference type="PANTHER" id="PTHR24404">
    <property type="entry name" value="ZINC FINGER PROTEIN"/>
    <property type="match status" value="1"/>
</dbReference>
<dbReference type="PROSITE" id="PS50157">
    <property type="entry name" value="ZINC_FINGER_C2H2_2"/>
    <property type="match status" value="1"/>
</dbReference>
<organism evidence="11 12">
    <name type="scientific">Armadillidium nasatum</name>
    <dbReference type="NCBI Taxonomy" id="96803"/>
    <lineage>
        <taxon>Eukaryota</taxon>
        <taxon>Metazoa</taxon>
        <taxon>Ecdysozoa</taxon>
        <taxon>Arthropoda</taxon>
        <taxon>Crustacea</taxon>
        <taxon>Multicrustacea</taxon>
        <taxon>Malacostraca</taxon>
        <taxon>Eumalacostraca</taxon>
        <taxon>Peracarida</taxon>
        <taxon>Isopoda</taxon>
        <taxon>Oniscidea</taxon>
        <taxon>Crinocheta</taxon>
        <taxon>Armadillidiidae</taxon>
        <taxon>Armadillidium</taxon>
    </lineage>
</organism>
<evidence type="ECO:0000256" key="1">
    <source>
        <dbReference type="ARBA" id="ARBA00004123"/>
    </source>
</evidence>
<evidence type="ECO:0000259" key="10">
    <source>
        <dbReference type="PROSITE" id="PS50157"/>
    </source>
</evidence>
<keyword evidence="7" id="KW-0539">Nucleus</keyword>
<evidence type="ECO:0000256" key="5">
    <source>
        <dbReference type="ARBA" id="ARBA00022833"/>
    </source>
</evidence>
<dbReference type="AlphaFoldDB" id="A0A5N5TE77"/>
<proteinExistence type="predicted"/>
<evidence type="ECO:0000313" key="11">
    <source>
        <dbReference type="EMBL" id="KAB7504953.1"/>
    </source>
</evidence>
<feature type="compositionally biased region" description="Polar residues" evidence="9">
    <location>
        <begin position="1"/>
        <end position="11"/>
    </location>
</feature>
<keyword evidence="12" id="KW-1185">Reference proteome</keyword>
<gene>
    <name evidence="11" type="ORF">Anas_02359</name>
</gene>
<dbReference type="PROSITE" id="PS00028">
    <property type="entry name" value="ZINC_FINGER_C2H2_1"/>
    <property type="match status" value="1"/>
</dbReference>
<name>A0A5N5TE77_9CRUS</name>
<keyword evidence="5" id="KW-0862">Zinc</keyword>
<dbReference type="SMART" id="SM00355">
    <property type="entry name" value="ZnF_C2H2"/>
    <property type="match status" value="2"/>
</dbReference>
<keyword evidence="6" id="KW-0238">DNA-binding</keyword>
<keyword evidence="2" id="KW-0479">Metal-binding</keyword>
<dbReference type="SUPFAM" id="SSF57667">
    <property type="entry name" value="beta-beta-alpha zinc fingers"/>
    <property type="match status" value="1"/>
</dbReference>
<feature type="domain" description="C2H2-type" evidence="10">
    <location>
        <begin position="25"/>
        <end position="52"/>
    </location>
</feature>
<evidence type="ECO:0000256" key="7">
    <source>
        <dbReference type="ARBA" id="ARBA00023242"/>
    </source>
</evidence>
<comment type="caution">
    <text evidence="11">The sequence shown here is derived from an EMBL/GenBank/DDBJ whole genome shotgun (WGS) entry which is preliminary data.</text>
</comment>
<evidence type="ECO:0000256" key="2">
    <source>
        <dbReference type="ARBA" id="ARBA00022723"/>
    </source>
</evidence>
<dbReference type="GO" id="GO:0005634">
    <property type="term" value="C:nucleus"/>
    <property type="evidence" value="ECO:0007669"/>
    <property type="project" value="UniProtKB-SubCell"/>
</dbReference>
<evidence type="ECO:0000256" key="8">
    <source>
        <dbReference type="PROSITE-ProRule" id="PRU00042"/>
    </source>
</evidence>
<accession>A0A5N5TE77</accession>
<keyword evidence="3" id="KW-0677">Repeat</keyword>
<dbReference type="GO" id="GO:0003677">
    <property type="term" value="F:DNA binding"/>
    <property type="evidence" value="ECO:0007669"/>
    <property type="project" value="UniProtKB-KW"/>
</dbReference>
<dbReference type="Gene3D" id="3.30.160.60">
    <property type="entry name" value="Classic Zinc Finger"/>
    <property type="match status" value="1"/>
</dbReference>
<dbReference type="OrthoDB" id="8117402at2759"/>
<dbReference type="EMBL" id="SEYY01002077">
    <property type="protein sequence ID" value="KAB7504953.1"/>
    <property type="molecule type" value="Genomic_DNA"/>
</dbReference>
<feature type="region of interest" description="Disordered" evidence="9">
    <location>
        <begin position="1"/>
        <end position="23"/>
    </location>
</feature>
<dbReference type="InterPro" id="IPR050589">
    <property type="entry name" value="Ikaros_C2H2-ZF"/>
</dbReference>
<evidence type="ECO:0000313" key="12">
    <source>
        <dbReference type="Proteomes" id="UP000326759"/>
    </source>
</evidence>
<dbReference type="InterPro" id="IPR036236">
    <property type="entry name" value="Znf_C2H2_sf"/>
</dbReference>
<keyword evidence="4 8" id="KW-0863">Zinc-finger</keyword>
<protein>
    <recommendedName>
        <fullName evidence="10">C2H2-type domain-containing protein</fullName>
    </recommendedName>
</protein>
<comment type="subcellular location">
    <subcellularLocation>
        <location evidence="1">Nucleus</location>
    </subcellularLocation>
</comment>
<dbReference type="InterPro" id="IPR013087">
    <property type="entry name" value="Znf_C2H2_type"/>
</dbReference>
<dbReference type="FunFam" id="3.30.160.60:FF:000072">
    <property type="entry name" value="zinc finger protein 143 isoform X1"/>
    <property type="match status" value="1"/>
</dbReference>
<evidence type="ECO:0000256" key="6">
    <source>
        <dbReference type="ARBA" id="ARBA00023125"/>
    </source>
</evidence>
<evidence type="ECO:0000256" key="9">
    <source>
        <dbReference type="SAM" id="MobiDB-lite"/>
    </source>
</evidence>